<evidence type="ECO:0000313" key="1">
    <source>
        <dbReference type="EMBL" id="PHJ18216.1"/>
    </source>
</evidence>
<dbReference type="AlphaFoldDB" id="A0A2C6KPB5"/>
<organism evidence="1 2">
    <name type="scientific">Cystoisospora suis</name>
    <dbReference type="NCBI Taxonomy" id="483139"/>
    <lineage>
        <taxon>Eukaryota</taxon>
        <taxon>Sar</taxon>
        <taxon>Alveolata</taxon>
        <taxon>Apicomplexa</taxon>
        <taxon>Conoidasida</taxon>
        <taxon>Coccidia</taxon>
        <taxon>Eucoccidiorida</taxon>
        <taxon>Eimeriorina</taxon>
        <taxon>Sarcocystidae</taxon>
        <taxon>Cystoisospora</taxon>
    </lineage>
</organism>
<proteinExistence type="predicted"/>
<dbReference type="RefSeq" id="XP_067919925.1">
    <property type="nucleotide sequence ID" value="XM_068068092.1"/>
</dbReference>
<comment type="caution">
    <text evidence="1">The sequence shown here is derived from an EMBL/GenBank/DDBJ whole genome shotgun (WGS) entry which is preliminary data.</text>
</comment>
<accession>A0A2C6KPB5</accession>
<dbReference type="Proteomes" id="UP000221165">
    <property type="component" value="Unassembled WGS sequence"/>
</dbReference>
<keyword evidence="2" id="KW-1185">Reference proteome</keyword>
<dbReference type="VEuPathDB" id="ToxoDB:CSUI_007951"/>
<gene>
    <name evidence="1" type="ORF">CSUI_007951</name>
</gene>
<name>A0A2C6KPB5_9APIC</name>
<reference evidence="1 2" key="1">
    <citation type="journal article" date="2017" name="Int. J. Parasitol.">
        <title>The genome of the protozoan parasite Cystoisospora suis and a reverse vaccinology approach to identify vaccine candidates.</title>
        <authorList>
            <person name="Palmieri N."/>
            <person name="Shrestha A."/>
            <person name="Ruttkowski B."/>
            <person name="Beck T."/>
            <person name="Vogl C."/>
            <person name="Tomley F."/>
            <person name="Blake D.P."/>
            <person name="Joachim A."/>
        </authorList>
    </citation>
    <scope>NUCLEOTIDE SEQUENCE [LARGE SCALE GENOMIC DNA]</scope>
    <source>
        <strain evidence="1 2">Wien I</strain>
    </source>
</reference>
<dbReference type="EMBL" id="MIGC01004309">
    <property type="protein sequence ID" value="PHJ18216.1"/>
    <property type="molecule type" value="Genomic_DNA"/>
</dbReference>
<evidence type="ECO:0000313" key="2">
    <source>
        <dbReference type="Proteomes" id="UP000221165"/>
    </source>
</evidence>
<dbReference type="GeneID" id="94431303"/>
<protein>
    <submittedName>
        <fullName evidence="1">Uncharacterized protein</fullName>
    </submittedName>
</protein>
<sequence length="51" mass="5870">MGSSQSRQMILRLSFPQTSCLGFFSLYFGKESFNPSFHLSWPLIILADVRQ</sequence>